<dbReference type="RefSeq" id="WP_149861225.1">
    <property type="nucleotide sequence ID" value="NZ_VUOD01000010.1"/>
</dbReference>
<keyword evidence="3" id="KW-1185">Reference proteome</keyword>
<feature type="signal peptide" evidence="1">
    <location>
        <begin position="1"/>
        <end position="17"/>
    </location>
</feature>
<protein>
    <submittedName>
        <fullName evidence="2">Uncharacterized protein</fullName>
    </submittedName>
</protein>
<organism evidence="2 3">
    <name type="scientific">Arenimonas fontis</name>
    <dbReference type="NCBI Taxonomy" id="2608255"/>
    <lineage>
        <taxon>Bacteria</taxon>
        <taxon>Pseudomonadati</taxon>
        <taxon>Pseudomonadota</taxon>
        <taxon>Gammaproteobacteria</taxon>
        <taxon>Lysobacterales</taxon>
        <taxon>Lysobacteraceae</taxon>
        <taxon>Arenimonas</taxon>
    </lineage>
</organism>
<feature type="chain" id="PRO_5022919634" evidence="1">
    <location>
        <begin position="18"/>
        <end position="178"/>
    </location>
</feature>
<gene>
    <name evidence="2" type="ORF">F0415_10750</name>
</gene>
<name>A0A5B2ZA54_9GAMM</name>
<dbReference type="EMBL" id="VUOD01000010">
    <property type="protein sequence ID" value="KAA2284084.1"/>
    <property type="molecule type" value="Genomic_DNA"/>
</dbReference>
<reference evidence="2 3" key="1">
    <citation type="submission" date="2019-09" db="EMBL/GenBank/DDBJ databases">
        <title>Arenimonas chukotkensis sp. nov., a bacterium isolated from Chukotka hot spring, Arctic region, Russia.</title>
        <authorList>
            <person name="Zayulina K.S."/>
            <person name="Prokofeva M.I."/>
            <person name="Elcheninov A.G."/>
            <person name="Novikov A."/>
            <person name="Kochetkova T.V."/>
            <person name="Kublanov I.V."/>
        </authorList>
    </citation>
    <scope>NUCLEOTIDE SEQUENCE [LARGE SCALE GENOMIC DNA]</scope>
    <source>
        <strain evidence="2 3">3729k</strain>
    </source>
</reference>
<proteinExistence type="predicted"/>
<evidence type="ECO:0000313" key="2">
    <source>
        <dbReference type="EMBL" id="KAA2284084.1"/>
    </source>
</evidence>
<evidence type="ECO:0000256" key="1">
    <source>
        <dbReference type="SAM" id="SignalP"/>
    </source>
</evidence>
<reference evidence="2 3" key="2">
    <citation type="submission" date="2019-09" db="EMBL/GenBank/DDBJ databases">
        <authorList>
            <person name="Mazur A."/>
        </authorList>
    </citation>
    <scope>NUCLEOTIDE SEQUENCE [LARGE SCALE GENOMIC DNA]</scope>
    <source>
        <strain evidence="2 3">3729k</strain>
    </source>
</reference>
<accession>A0A5B2ZA54</accession>
<comment type="caution">
    <text evidence="2">The sequence shown here is derived from an EMBL/GenBank/DDBJ whole genome shotgun (WGS) entry which is preliminary data.</text>
</comment>
<dbReference type="AlphaFoldDB" id="A0A5B2ZA54"/>
<evidence type="ECO:0000313" key="3">
    <source>
        <dbReference type="Proteomes" id="UP000322165"/>
    </source>
</evidence>
<sequence>MRALLPALLLAAGPAAAAEPSAWCDALFPVSDIAAAIGGARAAGVERRASGVVAEDDRHCSRIYSQGGDRFSDELVFMVSPARDAAGAVATINAMAREDGSRRFGLSRPEGLGSAAVHFRKPDPLADHRMEFNVSFALGDRVIELRYFNVDDGKRNKFLQASSELEAIARRIAERGLP</sequence>
<dbReference type="Proteomes" id="UP000322165">
    <property type="component" value="Unassembled WGS sequence"/>
</dbReference>
<keyword evidence="1" id="KW-0732">Signal</keyword>